<protein>
    <submittedName>
        <fullName evidence="2">Uncharacterized protein</fullName>
    </submittedName>
</protein>
<feature type="compositionally biased region" description="Polar residues" evidence="1">
    <location>
        <begin position="64"/>
        <end position="78"/>
    </location>
</feature>
<organism evidence="2">
    <name type="scientific">Mesocestoides corti</name>
    <name type="common">Flatworm</name>
    <dbReference type="NCBI Taxonomy" id="53468"/>
    <lineage>
        <taxon>Eukaryota</taxon>
        <taxon>Metazoa</taxon>
        <taxon>Spiralia</taxon>
        <taxon>Lophotrochozoa</taxon>
        <taxon>Platyhelminthes</taxon>
        <taxon>Cestoda</taxon>
        <taxon>Eucestoda</taxon>
        <taxon>Cyclophyllidea</taxon>
        <taxon>Mesocestoididae</taxon>
        <taxon>Mesocestoides</taxon>
    </lineage>
</organism>
<proteinExistence type="predicted"/>
<dbReference type="WBParaSite" id="MCU_001098-RA">
    <property type="protein sequence ID" value="MCU_001098-RA"/>
    <property type="gene ID" value="MCU_001098"/>
</dbReference>
<reference evidence="2" key="1">
    <citation type="submission" date="2019-11" db="UniProtKB">
        <authorList>
            <consortium name="WormBaseParasite"/>
        </authorList>
    </citation>
    <scope>IDENTIFICATION</scope>
</reference>
<name>A0A5K3EJX4_MESCO</name>
<accession>A0A5K3EJX4</accession>
<feature type="region of interest" description="Disordered" evidence="1">
    <location>
        <begin position="1"/>
        <end position="21"/>
    </location>
</feature>
<evidence type="ECO:0000256" key="1">
    <source>
        <dbReference type="SAM" id="MobiDB-lite"/>
    </source>
</evidence>
<feature type="region of interest" description="Disordered" evidence="1">
    <location>
        <begin position="119"/>
        <end position="144"/>
    </location>
</feature>
<feature type="region of interest" description="Disordered" evidence="1">
    <location>
        <begin position="42"/>
        <end position="79"/>
    </location>
</feature>
<dbReference type="AlphaFoldDB" id="A0A5K3EJX4"/>
<evidence type="ECO:0000313" key="2">
    <source>
        <dbReference type="WBParaSite" id="MCU_001098-RA"/>
    </source>
</evidence>
<sequence length="144" mass="15645">MGSGYPLMFHTQHQSRAHSPRNTQLSLTCSFSLYNTSPLTLSFPKISPKNRPGQATGTPPATPVQESPRPSSPQSITPSRALRVVLFSNGGLCDARHSTHARRSGLFFVLLFPPALSPSSRYARESEGNTNPPRGHPFPHSNSP</sequence>